<keyword evidence="1" id="KW-1133">Transmembrane helix</keyword>
<organism evidence="2 3">
    <name type="scientific">Alkalicoccus saliphilus</name>
    <dbReference type="NCBI Taxonomy" id="200989"/>
    <lineage>
        <taxon>Bacteria</taxon>
        <taxon>Bacillati</taxon>
        <taxon>Bacillota</taxon>
        <taxon>Bacilli</taxon>
        <taxon>Bacillales</taxon>
        <taxon>Bacillaceae</taxon>
        <taxon>Alkalicoccus</taxon>
    </lineage>
</organism>
<dbReference type="Proteomes" id="UP000240509">
    <property type="component" value="Unassembled WGS sequence"/>
</dbReference>
<evidence type="ECO:0000256" key="1">
    <source>
        <dbReference type="SAM" id="Phobius"/>
    </source>
</evidence>
<feature type="transmembrane region" description="Helical" evidence="1">
    <location>
        <begin position="18"/>
        <end position="37"/>
    </location>
</feature>
<evidence type="ECO:0000313" key="3">
    <source>
        <dbReference type="Proteomes" id="UP000240509"/>
    </source>
</evidence>
<keyword evidence="3" id="KW-1185">Reference proteome</keyword>
<protein>
    <recommendedName>
        <fullName evidence="4">DUF3267 domain-containing protein</fullName>
    </recommendedName>
</protein>
<dbReference type="InterPro" id="IPR021683">
    <property type="entry name" value="DUF3267"/>
</dbReference>
<sequence>MNCLKTVSVAKEIGKTRMWFLSSLMMLAYFLIFFTMFQTFGAQTPLVDYGFFIVIGGLTAVLPAHLLLHCIPIWAAGRKAKFGFRRNQWPYFYYSSQHPVSRKLSIISTVSPAGVITLGAVVLAAVYPAHTHYIAILSAVNFGLSTYDYFAFRQMLSAPKESLIEENKTGFHIIRPMVEPEVEVEKESPAS</sequence>
<dbReference type="EMBL" id="PZJJ01000011">
    <property type="protein sequence ID" value="PTL38947.1"/>
    <property type="molecule type" value="Genomic_DNA"/>
</dbReference>
<feature type="transmembrane region" description="Helical" evidence="1">
    <location>
        <begin position="104"/>
        <end position="127"/>
    </location>
</feature>
<dbReference type="OrthoDB" id="2360495at2"/>
<comment type="caution">
    <text evidence="2">The sequence shown here is derived from an EMBL/GenBank/DDBJ whole genome shotgun (WGS) entry which is preliminary data.</text>
</comment>
<accession>A0A2T4U6C2</accession>
<keyword evidence="1" id="KW-0472">Membrane</keyword>
<feature type="transmembrane region" description="Helical" evidence="1">
    <location>
        <begin position="133"/>
        <end position="152"/>
    </location>
</feature>
<gene>
    <name evidence="2" type="ORF">C6Y45_08170</name>
</gene>
<name>A0A2T4U6C2_9BACI</name>
<evidence type="ECO:0000313" key="2">
    <source>
        <dbReference type="EMBL" id="PTL38947.1"/>
    </source>
</evidence>
<reference evidence="2 3" key="1">
    <citation type="submission" date="2018-03" db="EMBL/GenBank/DDBJ databases">
        <title>Alkalicoccus saliphilus sp. nov., isolated from a mineral pool.</title>
        <authorList>
            <person name="Zhao B."/>
        </authorList>
    </citation>
    <scope>NUCLEOTIDE SEQUENCE [LARGE SCALE GENOMIC DNA]</scope>
    <source>
        <strain evidence="2 3">6AG</strain>
    </source>
</reference>
<keyword evidence="1" id="KW-0812">Transmembrane</keyword>
<evidence type="ECO:0008006" key="4">
    <source>
        <dbReference type="Google" id="ProtNLM"/>
    </source>
</evidence>
<dbReference type="AlphaFoldDB" id="A0A2T4U6C2"/>
<dbReference type="Pfam" id="PF11667">
    <property type="entry name" value="DUF3267"/>
    <property type="match status" value="1"/>
</dbReference>
<feature type="transmembrane region" description="Helical" evidence="1">
    <location>
        <begin position="49"/>
        <end position="76"/>
    </location>
</feature>
<proteinExistence type="predicted"/>
<dbReference type="RefSeq" id="WP_107584748.1">
    <property type="nucleotide sequence ID" value="NZ_PZJJ01000011.1"/>
</dbReference>